<organism evidence="1 2">
    <name type="scientific">Phytophthora nicotianae</name>
    <name type="common">Potato buckeye rot agent</name>
    <name type="synonym">Phytophthora parasitica</name>
    <dbReference type="NCBI Taxonomy" id="4792"/>
    <lineage>
        <taxon>Eukaryota</taxon>
        <taxon>Sar</taxon>
        <taxon>Stramenopiles</taxon>
        <taxon>Oomycota</taxon>
        <taxon>Peronosporomycetes</taxon>
        <taxon>Peronosporales</taxon>
        <taxon>Peronosporaceae</taxon>
        <taxon>Phytophthora</taxon>
    </lineage>
</organism>
<evidence type="ECO:0000313" key="2">
    <source>
        <dbReference type="Proteomes" id="UP000053864"/>
    </source>
</evidence>
<sequence>TKDTAVGSSHQFGLNIESGAYKVLRDILMNNTFQKVLDYRFHIRREETNKVAIFQ</sequence>
<proteinExistence type="predicted"/>
<protein>
    <submittedName>
        <fullName evidence="1">Uncharacterized protein</fullName>
    </submittedName>
</protein>
<feature type="non-terminal residue" evidence="1">
    <location>
        <position position="1"/>
    </location>
</feature>
<dbReference type="EMBL" id="KI671324">
    <property type="protein sequence ID" value="ETL47222.1"/>
    <property type="molecule type" value="Genomic_DNA"/>
</dbReference>
<reference evidence="1 2" key="1">
    <citation type="submission" date="2013-11" db="EMBL/GenBank/DDBJ databases">
        <title>The Genome Sequence of Phytophthora parasitica CJ05E6.</title>
        <authorList>
            <consortium name="The Broad Institute Genomics Platform"/>
            <person name="Russ C."/>
            <person name="Tyler B."/>
            <person name="Panabieres F."/>
            <person name="Shan W."/>
            <person name="Tripathy S."/>
            <person name="Grunwald N."/>
            <person name="Machado M."/>
            <person name="Johnson C.S."/>
            <person name="Arredondo F."/>
            <person name="Hong C."/>
            <person name="Coffey M."/>
            <person name="Young S.K."/>
            <person name="Zeng Q."/>
            <person name="Gargeya S."/>
            <person name="Fitzgerald M."/>
            <person name="Abouelleil A."/>
            <person name="Alvarado L."/>
            <person name="Chapman S.B."/>
            <person name="Gainer-Dewar J."/>
            <person name="Goldberg J."/>
            <person name="Griggs A."/>
            <person name="Gujja S."/>
            <person name="Hansen M."/>
            <person name="Howarth C."/>
            <person name="Imamovic A."/>
            <person name="Ireland A."/>
            <person name="Larimer J."/>
            <person name="McCowan C."/>
            <person name="Murphy C."/>
            <person name="Pearson M."/>
            <person name="Poon T.W."/>
            <person name="Priest M."/>
            <person name="Roberts A."/>
            <person name="Saif S."/>
            <person name="Shea T."/>
            <person name="Sykes S."/>
            <person name="Wortman J."/>
            <person name="Nusbaum C."/>
            <person name="Birren B."/>
        </authorList>
    </citation>
    <scope>NUCLEOTIDE SEQUENCE [LARGE SCALE GENOMIC DNA]</scope>
    <source>
        <strain evidence="1 2">CJ05E6</strain>
    </source>
</reference>
<gene>
    <name evidence="1" type="ORF">L916_03011</name>
</gene>
<name>W2JNC1_PHYNI</name>
<evidence type="ECO:0000313" key="1">
    <source>
        <dbReference type="EMBL" id="ETL47222.1"/>
    </source>
</evidence>
<dbReference type="Proteomes" id="UP000053864">
    <property type="component" value="Unassembled WGS sequence"/>
</dbReference>
<accession>W2JNC1</accession>
<dbReference type="AlphaFoldDB" id="W2JNC1"/>